<keyword evidence="3" id="KW-1185">Reference proteome</keyword>
<name>A0ABV7CCQ6_9GAMM</name>
<dbReference type="EMBL" id="JBHRSD010000001">
    <property type="protein sequence ID" value="MFC3031093.1"/>
    <property type="molecule type" value="Genomic_DNA"/>
</dbReference>
<sequence length="260" mass="28498">MNFKVFRASQGMVWLKAGWRVFKTQPFTFVMMHLFIIIVSVVPLLAPILNIAAALIAPFLTLGLYQAVVSKQQGQTIQLSSILQPLLSKGRRLGVFRLALCQVLVALLVAQLAGFLFADVVAVMQQTSETTTPEQLLEQLAGAFDVGNILLFVMALTLNYMAFAFALPLVYFKNVPLWSAIQLSFQVFTRNVAPLTVFGLLVAFAVVISLPLQLIPLLAVLPISYIGFFVAYQTIFSDMATAKDSAEQTTSVVAADRFDA</sequence>
<feature type="transmembrane region" description="Helical" evidence="1">
    <location>
        <begin position="214"/>
        <end position="235"/>
    </location>
</feature>
<feature type="transmembrane region" description="Helical" evidence="1">
    <location>
        <begin position="95"/>
        <end position="118"/>
    </location>
</feature>
<evidence type="ECO:0000313" key="2">
    <source>
        <dbReference type="EMBL" id="MFC3031093.1"/>
    </source>
</evidence>
<evidence type="ECO:0000313" key="3">
    <source>
        <dbReference type="Proteomes" id="UP001595453"/>
    </source>
</evidence>
<keyword evidence="1" id="KW-0812">Transmembrane</keyword>
<dbReference type="InterPro" id="IPR047798">
    <property type="entry name" value="BPSS1780-like"/>
</dbReference>
<comment type="caution">
    <text evidence="2">The sequence shown here is derived from an EMBL/GenBank/DDBJ whole genome shotgun (WGS) entry which is preliminary data.</text>
</comment>
<dbReference type="InterPro" id="IPR018692">
    <property type="entry name" value="DUF2189"/>
</dbReference>
<reference evidence="3" key="1">
    <citation type="journal article" date="2019" name="Int. J. Syst. Evol. Microbiol.">
        <title>The Global Catalogue of Microorganisms (GCM) 10K type strain sequencing project: providing services to taxonomists for standard genome sequencing and annotation.</title>
        <authorList>
            <consortium name="The Broad Institute Genomics Platform"/>
            <consortium name="The Broad Institute Genome Sequencing Center for Infectious Disease"/>
            <person name="Wu L."/>
            <person name="Ma J."/>
        </authorList>
    </citation>
    <scope>NUCLEOTIDE SEQUENCE [LARGE SCALE GENOMIC DNA]</scope>
    <source>
        <strain evidence="3">KCTC 42730</strain>
    </source>
</reference>
<organism evidence="2 3">
    <name type="scientific">Pseudoalteromonas fenneropenaei</name>
    <dbReference type="NCBI Taxonomy" id="1737459"/>
    <lineage>
        <taxon>Bacteria</taxon>
        <taxon>Pseudomonadati</taxon>
        <taxon>Pseudomonadota</taxon>
        <taxon>Gammaproteobacteria</taxon>
        <taxon>Alteromonadales</taxon>
        <taxon>Pseudoalteromonadaceae</taxon>
        <taxon>Pseudoalteromonas</taxon>
    </lineage>
</organism>
<feature type="transmembrane region" description="Helical" evidence="1">
    <location>
        <begin position="192"/>
        <end position="208"/>
    </location>
</feature>
<dbReference type="Proteomes" id="UP001595453">
    <property type="component" value="Unassembled WGS sequence"/>
</dbReference>
<dbReference type="NCBIfam" id="NF041043">
    <property type="entry name" value="BPSS1780_fam"/>
    <property type="match status" value="1"/>
</dbReference>
<dbReference type="Pfam" id="PF09955">
    <property type="entry name" value="DUF2189"/>
    <property type="match status" value="1"/>
</dbReference>
<accession>A0ABV7CCQ6</accession>
<evidence type="ECO:0000256" key="1">
    <source>
        <dbReference type="SAM" id="Phobius"/>
    </source>
</evidence>
<protein>
    <submittedName>
        <fullName evidence="2">BPSS1780 family membrane protein</fullName>
    </submittedName>
</protein>
<proteinExistence type="predicted"/>
<dbReference type="RefSeq" id="WP_377119980.1">
    <property type="nucleotide sequence ID" value="NZ_JBHRSD010000001.1"/>
</dbReference>
<keyword evidence="1" id="KW-0472">Membrane</keyword>
<feature type="transmembrane region" description="Helical" evidence="1">
    <location>
        <begin position="149"/>
        <end position="172"/>
    </location>
</feature>
<gene>
    <name evidence="2" type="ORF">ACFOEE_00940</name>
</gene>
<keyword evidence="1" id="KW-1133">Transmembrane helix</keyword>